<reference evidence="1 2" key="1">
    <citation type="submission" date="2023-01" db="EMBL/GenBank/DDBJ databases">
        <title>Draft genome sequence of Nocardiopsis sp. RSe5-2 isolated from halophytes.</title>
        <authorList>
            <person name="Duangmal K."/>
            <person name="Chantavorakit T."/>
        </authorList>
    </citation>
    <scope>NUCLEOTIDE SEQUENCE [LARGE SCALE GENOMIC DNA]</scope>
    <source>
        <strain evidence="1 2">RSe5-2</strain>
    </source>
</reference>
<dbReference type="Proteomes" id="UP001527866">
    <property type="component" value="Unassembled WGS sequence"/>
</dbReference>
<sequence>MAFEIHHPGRPEDLSPAPMLWAHGVLGAASAAAAPREALHLYSLDDEGLLSDHEDGTWWRLTWFAEDTAVLTGNEPLGYECTEDRGLVDKLAGAPDRLPIGWLGDMLRVTTAEEWEPSFLYWWIDGAWGRTEYPEGIRDDGLCTVDGMGTPERLQRYGCVGDPSLESVTEILEAAAAGALAPSALEAFMRACGVEDPAPALRVAAEGGLTPDAPRPVLKVT</sequence>
<name>A0ABT4TXL9_9ACTN</name>
<accession>A0ABT4TXL9</accession>
<evidence type="ECO:0000313" key="2">
    <source>
        <dbReference type="Proteomes" id="UP001527866"/>
    </source>
</evidence>
<evidence type="ECO:0000313" key="1">
    <source>
        <dbReference type="EMBL" id="MDA2809425.1"/>
    </source>
</evidence>
<organism evidence="1 2">
    <name type="scientific">Nocardiopsis endophytica</name>
    <dbReference type="NCBI Taxonomy" id="3018445"/>
    <lineage>
        <taxon>Bacteria</taxon>
        <taxon>Bacillati</taxon>
        <taxon>Actinomycetota</taxon>
        <taxon>Actinomycetes</taxon>
        <taxon>Streptosporangiales</taxon>
        <taxon>Nocardiopsidaceae</taxon>
        <taxon>Nocardiopsis</taxon>
    </lineage>
</organism>
<protein>
    <submittedName>
        <fullName evidence="1">Uncharacterized protein</fullName>
    </submittedName>
</protein>
<gene>
    <name evidence="1" type="ORF">O4J56_02135</name>
</gene>
<keyword evidence="2" id="KW-1185">Reference proteome</keyword>
<proteinExistence type="predicted"/>
<comment type="caution">
    <text evidence="1">The sequence shown here is derived from an EMBL/GenBank/DDBJ whole genome shotgun (WGS) entry which is preliminary data.</text>
</comment>
<dbReference type="RefSeq" id="WP_270683335.1">
    <property type="nucleotide sequence ID" value="NZ_JAQFWQ010000004.1"/>
</dbReference>
<dbReference type="EMBL" id="JAQFWQ010000004">
    <property type="protein sequence ID" value="MDA2809425.1"/>
    <property type="molecule type" value="Genomic_DNA"/>
</dbReference>